<feature type="compositionally biased region" description="Low complexity" evidence="1">
    <location>
        <begin position="1391"/>
        <end position="1400"/>
    </location>
</feature>
<evidence type="ECO:0000313" key="3">
    <source>
        <dbReference type="EMBL" id="CAE7586865.1"/>
    </source>
</evidence>
<keyword evidence="4" id="KW-1185">Reference proteome</keyword>
<proteinExistence type="predicted"/>
<protein>
    <submittedName>
        <fullName evidence="3">RE2 protein</fullName>
    </submittedName>
</protein>
<feature type="compositionally biased region" description="Low complexity" evidence="1">
    <location>
        <begin position="893"/>
        <end position="904"/>
    </location>
</feature>
<feature type="domain" description="Reverse transcriptase Ty1/copia-type" evidence="2">
    <location>
        <begin position="2435"/>
        <end position="2608"/>
    </location>
</feature>
<feature type="region of interest" description="Disordered" evidence="1">
    <location>
        <begin position="877"/>
        <end position="919"/>
    </location>
</feature>
<comment type="caution">
    <text evidence="3">The sequence shown here is derived from an EMBL/GenBank/DDBJ whole genome shotgun (WGS) entry which is preliminary data.</text>
</comment>
<dbReference type="InterPro" id="IPR013103">
    <property type="entry name" value="RVT_2"/>
</dbReference>
<dbReference type="Gene3D" id="3.30.420.10">
    <property type="entry name" value="Ribonuclease H-like superfamily/Ribonuclease H"/>
    <property type="match status" value="1"/>
</dbReference>
<feature type="region of interest" description="Disordered" evidence="1">
    <location>
        <begin position="38"/>
        <end position="93"/>
    </location>
</feature>
<sequence>MAETKSGSYIYNGDPSTFYDWKFRTELRLKLYEDAIRSKASQARSTRGDSEAGLEGEVDPDHNVREPEAADTADEEHEGPQEEGGLHPGGADEYFDKLSQLSAGSRRSKKSGKSAKPISFEYLEGLPSSTKARTEMVHRVLEGLRDEAFELARDIGVDALTAPGGLRSFIERMREVVFPRATEEARELFRAGQRPGTLSRQAGESMLSYISRRRRWWNLLKTLDASIELSEPMHVELLLELSGLSRQEALVVKACTADPKKFEQIANTLVQHYTGVHLREGRALGGSNPQPYRNTGKGYGPRSYGSNRSKGKGFTRKAFPAIDEDAGELEQEEEYPEEDSYFAQEAFVAEESWEEEPPAEEEEFEEYELDEDEAIALNAMEQFLEDSPEVGHAIQCGGIGHWAGDPECKFPAGKAAGKAAHVAVTVLSSEEGLVIPSEAPDKDHSGFVVRAAASKSAASRSAAVASAAPMPFPMEMEGGDRKFYLGQYKGKTYNEIARLPAVVQWAQVQVNPSRQLQDFLAWFNRYYVIEGDEVVTRASIGIPEGTYVPRVKNKGGKKVPPNPPLEPCVQGCKDFTHAGSTMNWLRSTCRDCGKVTREPREVSYTNDPETCPHEIIDRRGSSRSVSRTFCKQCGTFIDEVPADFQRRRRDAANRMLNATVDSLSVMHNTQIAGESRDLERDDVELIMGVFNDSVTTMIEMGMRVTPSVLHSRLSEAIVDALEPTGDSPDSWSRVGHVGIIDPTDLTKEERVLSRWERLVKGVNWQDHCGAWEDAFLMGHDRLGIAILEAQWADPAPAPSTGINLSLTLDDLEQARPESPQVPDPVGPEQGWTRLGQLPEIDPDEAIDDSLAFPDYDPYDPYLECTPTRRAALTEIWSSESSVSSRDSKPDPEPSSSSGLVPVLPTEEQQPRARGGYPSDAVTASLQRSHGNLGGKGSSGPRHAHAASTDIVHLDNLPMVDLWSPDEPDVWGALDEGCNSTCHSRTWAIQTEARLKAYGFQFPWLDSNPKSFSGLGATSRTLGKRKLPFCLELGDQGRTLAGVLDSHEVDTDAHNPLLISLFAQSTLGLVKDMRSCCCWLTDSDGEKHELRLARCKDTGLLLVNLSSFTLRGNEFPKCVRECKLQPSQTSQTPQRKSPPELVGSCDGLDPSGHPACTGLDLSGQSKAMAVPREVDYHEYLESGMLWDQVRPKTFTTPPPIVILSCGIKYYMNKEDGWWGKKARDPIHWADRVPQVFRDGYTLIVQDLRDLSDPANGAWNDHIGRHPEIIKGLVNAEAGQRLLRKNLVDLLDHYKRGEKVALVAFCTSNRHRSVAFGTTLAACLLAKGIEDHLLVHLNAITSWKGMVCGGGCSDCGEFSKPGLVNLGKHANSLLDALEGFDEANRHQNRGRSAPPAGRADAGQRGGATGSVKSEESSRVSARLDYAPVVGTATTETTATASSSKASTTSKAPAVSATSIVPKAPPAEMENDVGYWRERCIRQEAANEHLQVRLVALETELREAKSSGESWLSRAIAAEKELEVVKRYERRPRSRSESYDSKDESRSRSRDDRSKDDRRGRERSGSMRPGRSGPRSTSAGPSIKEEPDEEEREARELETPASTPGHTPRDGEASVEPGAGGGSTQTPVEPLPVVDGMEGPLDHNRPWAANLSFPDLTKVASILRRTKPARYNSNGWIGPATKEQGMQCTLKHNIRFWVAHKDHSFVHRWDNALDDFTKSVFLFRGAERTFSIIQRDVDMRAALTIDAAELGDGDSFIILARSQKQRAADHTGGLPRVSTYRGEARPYGQSLRRPSASAEGRSVSSDSSASSGSSGSGVSIPTGAKYFTPACNLAVLSKESGIRVIDVGLDAMKPWEAEGIRRTLQEVSPSLVVVAIEYQEPGLNHSEVVDEVIAHCECSGSDYLIADVADTERWGYFSVPMYPDIGHGDVSYVSNNSEIADAFEGWTGEGYPTMGPRSFWDLFSSDFLGWLINYANDHAAISLVATSYPVWDDGEIDDSEFPTFDSVENEDDVARMDPGEEAIQEDLELDEVQVDPQYLDGLRLLRCNECEENVPVKRQAQSASRYMAAHGVDVTHAPLETPEAIGRVERHGGIIKGMARKVISQTQSRGWLEMQQVLDETCLTKNSLLRQGGYSPAQWVLGRAPRELPSILSEDGHADLGAIQDSLDPESAFALQHMVRAEAKKAFVQLDTSKRVQRALLRNARAIPGDYQESVWLLCENIPVLASAQNLRPATDAEALAFDILHGNAIIPEEIVKDQQGFDDYREPAPTGDHDPAPDVTLEEGPSDGPMPSILEEDEEHPSRRLSIAEPEQERTPGGSRRPSYDVQDDLPEQLRQHFQRVRDAEATPPRIVSDQNTALSATQARPRAKFIAFMANRAANISKEEAKSLPGSLNYYDCSPAVQRKIDESRKKEWMKYESFQAAIPVTGKILKDLLDEGHVPLPSKWVDTVKNIHEQHLESFDPEFKSRMVACGNFEGECGVRTDSPTSDIETHAMVCAFAASEGVPVQGSDIKNAYFQALPIDRIVLMRQPRGGLPGVDPEAMLLVRVPVYGLQDSGRGFWKRVDKDAKDVGLNASRIFPAFYYHTTGSKVDLLLTTHVDDFLWASTPTGDEIMNRLLERFEIGRKEIKRLRFCGKQFDQSGKDIVIDVSDNTRRTTYIDIAKGRQSSDPITQGEERQLRSVVGSLSWIARQGRPDILYKVSYLQSKVKGATVAILKEANKCLEIALAGKDFCIRCKNGPFDFMDLGVLTASDASFAGEPGLRSQQGRIHFLVPRKQLTTPGNCVFDVALISFGSTTIKRVCRATLQAETYALQSAQESGDRIRALLAELYGQGSPGADWYDRSRRTVPRMMLTDCRSLSEHLNVEVPSRVQDKRLQIELNALRQALFEDDGTRSTEVFPGAGDQVVWTSTATMIADCLTKSMRPDFLIKVLTACQYQIERQSEKQLG</sequence>
<feature type="region of interest" description="Disordered" evidence="1">
    <location>
        <begin position="2260"/>
        <end position="2324"/>
    </location>
</feature>
<feature type="compositionally biased region" description="Basic and acidic residues" evidence="1">
    <location>
        <begin position="1531"/>
        <end position="1562"/>
    </location>
</feature>
<feature type="region of interest" description="Disordered" evidence="1">
    <location>
        <begin position="1765"/>
        <end position="1815"/>
    </location>
</feature>
<feature type="compositionally biased region" description="Basic and acidic residues" evidence="1">
    <location>
        <begin position="2260"/>
        <end position="2274"/>
    </location>
</feature>
<organism evidence="3 4">
    <name type="scientific">Symbiodinium natans</name>
    <dbReference type="NCBI Taxonomy" id="878477"/>
    <lineage>
        <taxon>Eukaryota</taxon>
        <taxon>Sar</taxon>
        <taxon>Alveolata</taxon>
        <taxon>Dinophyceae</taxon>
        <taxon>Suessiales</taxon>
        <taxon>Symbiodiniaceae</taxon>
        <taxon>Symbiodinium</taxon>
    </lineage>
</organism>
<dbReference type="GO" id="GO:0003676">
    <property type="term" value="F:nucleic acid binding"/>
    <property type="evidence" value="ECO:0007669"/>
    <property type="project" value="InterPro"/>
</dbReference>
<feature type="region of interest" description="Disordered" evidence="1">
    <location>
        <begin position="1384"/>
        <end position="1417"/>
    </location>
</feature>
<accession>A0A812UXX2</accession>
<dbReference type="Proteomes" id="UP000604046">
    <property type="component" value="Unassembled WGS sequence"/>
</dbReference>
<reference evidence="3" key="1">
    <citation type="submission" date="2021-02" db="EMBL/GenBank/DDBJ databases">
        <authorList>
            <person name="Dougan E. K."/>
            <person name="Rhodes N."/>
            <person name="Thang M."/>
            <person name="Chan C."/>
        </authorList>
    </citation>
    <scope>NUCLEOTIDE SEQUENCE</scope>
</reference>
<evidence type="ECO:0000313" key="4">
    <source>
        <dbReference type="Proteomes" id="UP000604046"/>
    </source>
</evidence>
<name>A0A812UXX2_9DINO</name>
<dbReference type="EMBL" id="CAJNDS010002757">
    <property type="protein sequence ID" value="CAE7586865.1"/>
    <property type="molecule type" value="Genomic_DNA"/>
</dbReference>
<feature type="compositionally biased region" description="Low complexity" evidence="1">
    <location>
        <begin position="1563"/>
        <end position="1579"/>
    </location>
</feature>
<feature type="region of interest" description="Disordered" evidence="1">
    <location>
        <begin position="1525"/>
        <end position="1637"/>
    </location>
</feature>
<feature type="compositionally biased region" description="Low complexity" evidence="1">
    <location>
        <begin position="1432"/>
        <end position="1456"/>
    </location>
</feature>
<evidence type="ECO:0000259" key="2">
    <source>
        <dbReference type="Pfam" id="PF07727"/>
    </source>
</evidence>
<feature type="compositionally biased region" description="Low complexity" evidence="1">
    <location>
        <begin position="1792"/>
        <end position="1815"/>
    </location>
</feature>
<feature type="compositionally biased region" description="Basic and acidic residues" evidence="1">
    <location>
        <begin position="59"/>
        <end position="68"/>
    </location>
</feature>
<dbReference type="InterPro" id="IPR036397">
    <property type="entry name" value="RNaseH_sf"/>
</dbReference>
<evidence type="ECO:0000256" key="1">
    <source>
        <dbReference type="SAM" id="MobiDB-lite"/>
    </source>
</evidence>
<dbReference type="OrthoDB" id="5423336at2759"/>
<gene>
    <name evidence="3" type="primary">RE2</name>
    <name evidence="3" type="ORF">SNAT2548_LOCUS33455</name>
</gene>
<dbReference type="Pfam" id="PF07727">
    <property type="entry name" value="RVT_2"/>
    <property type="match status" value="1"/>
</dbReference>
<feature type="region of interest" description="Disordered" evidence="1">
    <location>
        <begin position="1432"/>
        <end position="1464"/>
    </location>
</feature>
<feature type="region of interest" description="Disordered" evidence="1">
    <location>
        <begin position="281"/>
        <end position="314"/>
    </location>
</feature>
<feature type="region of interest" description="Disordered" evidence="1">
    <location>
        <begin position="814"/>
        <end position="835"/>
    </location>
</feature>